<proteinExistence type="predicted"/>
<sequence length="89" mass="9798">MDNWHLSPHTQKAIGQPPGVVNALVVIVARRVEPKPYRSTAIVGFDMICDSAAGSRAKAIARSYHEQDRLDRVDDTGKSCLGRRRSIAI</sequence>
<gene>
    <name evidence="1" type="ORF">PM001_LOCUS3480</name>
</gene>
<evidence type="ECO:0000313" key="2">
    <source>
        <dbReference type="Proteomes" id="UP001162060"/>
    </source>
</evidence>
<comment type="caution">
    <text evidence="1">The sequence shown here is derived from an EMBL/GenBank/DDBJ whole genome shotgun (WGS) entry which is preliminary data.</text>
</comment>
<dbReference type="EMBL" id="CAKLBY020000031">
    <property type="protein sequence ID" value="CAK7907162.1"/>
    <property type="molecule type" value="Genomic_DNA"/>
</dbReference>
<organism evidence="1 2">
    <name type="scientific">Peronospora matthiolae</name>
    <dbReference type="NCBI Taxonomy" id="2874970"/>
    <lineage>
        <taxon>Eukaryota</taxon>
        <taxon>Sar</taxon>
        <taxon>Stramenopiles</taxon>
        <taxon>Oomycota</taxon>
        <taxon>Peronosporomycetes</taxon>
        <taxon>Peronosporales</taxon>
        <taxon>Peronosporaceae</taxon>
        <taxon>Peronospora</taxon>
    </lineage>
</organism>
<protein>
    <submittedName>
        <fullName evidence="1">Uncharacterized protein</fullName>
    </submittedName>
</protein>
<dbReference type="Proteomes" id="UP001162060">
    <property type="component" value="Unassembled WGS sequence"/>
</dbReference>
<reference evidence="1" key="1">
    <citation type="submission" date="2024-01" db="EMBL/GenBank/DDBJ databases">
        <authorList>
            <person name="Webb A."/>
        </authorList>
    </citation>
    <scope>NUCLEOTIDE SEQUENCE</scope>
    <source>
        <strain evidence="1">Pm1</strain>
    </source>
</reference>
<evidence type="ECO:0000313" key="1">
    <source>
        <dbReference type="EMBL" id="CAK7907162.1"/>
    </source>
</evidence>
<accession>A0AAV1TAW5</accession>
<name>A0AAV1TAW5_9STRA</name>
<dbReference type="AlphaFoldDB" id="A0AAV1TAW5"/>